<organism evidence="1 2">
    <name type="scientific">Paenibacillus albilobatus</name>
    <dbReference type="NCBI Taxonomy" id="2716884"/>
    <lineage>
        <taxon>Bacteria</taxon>
        <taxon>Bacillati</taxon>
        <taxon>Bacillota</taxon>
        <taxon>Bacilli</taxon>
        <taxon>Bacillales</taxon>
        <taxon>Paenibacillaceae</taxon>
        <taxon>Paenibacillus</taxon>
    </lineage>
</organism>
<accession>A0A919XI29</accession>
<reference evidence="1" key="1">
    <citation type="submission" date="2021-03" db="EMBL/GenBank/DDBJ databases">
        <title>Antimicrobial resistance genes in bacteria isolated from Japanese honey, and their potential for conferring macrolide and lincosamide resistance in the American foulbrood pathogen Paenibacillus larvae.</title>
        <authorList>
            <person name="Okamoto M."/>
            <person name="Kumagai M."/>
            <person name="Kanamori H."/>
            <person name="Takamatsu D."/>
        </authorList>
    </citation>
    <scope>NUCLEOTIDE SEQUENCE</scope>
    <source>
        <strain evidence="1">J2TS6</strain>
    </source>
</reference>
<dbReference type="Proteomes" id="UP000679779">
    <property type="component" value="Unassembled WGS sequence"/>
</dbReference>
<evidence type="ECO:0000313" key="1">
    <source>
        <dbReference type="EMBL" id="GIO31778.1"/>
    </source>
</evidence>
<name>A0A919XI29_9BACL</name>
<proteinExistence type="predicted"/>
<evidence type="ECO:0008006" key="3">
    <source>
        <dbReference type="Google" id="ProtNLM"/>
    </source>
</evidence>
<dbReference type="AlphaFoldDB" id="A0A919XI29"/>
<comment type="caution">
    <text evidence="1">The sequence shown here is derived from an EMBL/GenBank/DDBJ whole genome shotgun (WGS) entry which is preliminary data.</text>
</comment>
<keyword evidence="2" id="KW-1185">Reference proteome</keyword>
<protein>
    <recommendedName>
        <fullName evidence="3">SMI1/KNR4 family protein</fullName>
    </recommendedName>
</protein>
<evidence type="ECO:0000313" key="2">
    <source>
        <dbReference type="Proteomes" id="UP000679779"/>
    </source>
</evidence>
<dbReference type="EMBL" id="BORQ01000003">
    <property type="protein sequence ID" value="GIO31778.1"/>
    <property type="molecule type" value="Genomic_DNA"/>
</dbReference>
<gene>
    <name evidence="1" type="ORF">J2TS6_29190</name>
</gene>
<sequence length="184" mass="22078">MPETLERLVLLDTELRKDYGRTIDDYIGFYISFNNDEDRYYCTPNDSIVFGRTGVNGDHFAFYTFKGSTIDLEEAPIIFIQPMSFGNEISLVARNLKDFLSLFVSLREIYILERFRFYNNKMDFINDYNENYFTGINSRESDLYFFIELLREKIKGIKEINDVYKYITELRKQLKLEIDKEWDI</sequence>